<evidence type="ECO:0000259" key="3">
    <source>
        <dbReference type="PROSITE" id="PS50003"/>
    </source>
</evidence>
<protein>
    <submittedName>
        <fullName evidence="4">Pleckstrin homology domain-containing family H member 1</fullName>
    </submittedName>
</protein>
<comment type="subcellular location">
    <subcellularLocation>
        <location evidence="1">Membrane</location>
    </subcellularLocation>
</comment>
<organism evidence="4 5">
    <name type="scientific">Geodia barretti</name>
    <name type="common">Barrett's horny sponge</name>
    <dbReference type="NCBI Taxonomy" id="519541"/>
    <lineage>
        <taxon>Eukaryota</taxon>
        <taxon>Metazoa</taxon>
        <taxon>Porifera</taxon>
        <taxon>Demospongiae</taxon>
        <taxon>Heteroscleromorpha</taxon>
        <taxon>Tetractinellida</taxon>
        <taxon>Astrophorina</taxon>
        <taxon>Geodiidae</taxon>
        <taxon>Geodia</taxon>
    </lineage>
</organism>
<sequence>MAEDEVKSGYVHKCGSSVKSWKRRWFVLKRNGYLYYYTDSSAKVEKGKIDAVDAASVSPYDEKTKGAERLPLNFSPGNTFLIVTKERVFTCVCETLDERGSWLAALEKIRGVVTADQQYPAPTYPKSPAKLLP</sequence>
<dbReference type="PROSITE" id="PS50003">
    <property type="entry name" value="PH_DOMAIN"/>
    <property type="match status" value="1"/>
</dbReference>
<dbReference type="PANTHER" id="PTHR14309:SF10">
    <property type="entry name" value="PH DOMAIN-CONTAINING PROTEIN"/>
    <property type="match status" value="1"/>
</dbReference>
<dbReference type="EMBL" id="CASHTH010002803">
    <property type="protein sequence ID" value="CAI8035450.1"/>
    <property type="molecule type" value="Genomic_DNA"/>
</dbReference>
<dbReference type="InterPro" id="IPR001849">
    <property type="entry name" value="PH_domain"/>
</dbReference>
<evidence type="ECO:0000256" key="1">
    <source>
        <dbReference type="ARBA" id="ARBA00004370"/>
    </source>
</evidence>
<reference evidence="4" key="1">
    <citation type="submission" date="2023-03" db="EMBL/GenBank/DDBJ databases">
        <authorList>
            <person name="Steffen K."/>
            <person name="Cardenas P."/>
        </authorList>
    </citation>
    <scope>NUCLEOTIDE SEQUENCE</scope>
</reference>
<evidence type="ECO:0000313" key="5">
    <source>
        <dbReference type="Proteomes" id="UP001174909"/>
    </source>
</evidence>
<feature type="domain" description="PH" evidence="3">
    <location>
        <begin position="4"/>
        <end position="111"/>
    </location>
</feature>
<evidence type="ECO:0000256" key="2">
    <source>
        <dbReference type="ARBA" id="ARBA00023136"/>
    </source>
</evidence>
<dbReference type="AlphaFoldDB" id="A0AA35SSP8"/>
<accession>A0AA35SSP8</accession>
<keyword evidence="5" id="KW-1185">Reference proteome</keyword>
<dbReference type="InterPro" id="IPR011993">
    <property type="entry name" value="PH-like_dom_sf"/>
</dbReference>
<proteinExistence type="predicted"/>
<dbReference type="SMART" id="SM00233">
    <property type="entry name" value="PH"/>
    <property type="match status" value="1"/>
</dbReference>
<dbReference type="FunFam" id="2.30.29.30:FF:000286">
    <property type="entry name" value="PH-protein kinase domain containing protein"/>
    <property type="match status" value="1"/>
</dbReference>
<evidence type="ECO:0000313" key="4">
    <source>
        <dbReference type="EMBL" id="CAI8035450.1"/>
    </source>
</evidence>
<dbReference type="GO" id="GO:0016020">
    <property type="term" value="C:membrane"/>
    <property type="evidence" value="ECO:0007669"/>
    <property type="project" value="UniProtKB-SubCell"/>
</dbReference>
<dbReference type="Pfam" id="PF00169">
    <property type="entry name" value="PH"/>
    <property type="match status" value="1"/>
</dbReference>
<dbReference type="SUPFAM" id="SSF50729">
    <property type="entry name" value="PH domain-like"/>
    <property type="match status" value="1"/>
</dbReference>
<dbReference type="PANTHER" id="PTHR14309">
    <property type="entry name" value="EXPRESSED PROTEIN"/>
    <property type="match status" value="1"/>
</dbReference>
<gene>
    <name evidence="4" type="ORF">GBAR_LOCUS19890</name>
</gene>
<dbReference type="Gene3D" id="2.30.29.30">
    <property type="entry name" value="Pleckstrin-homology domain (PH domain)/Phosphotyrosine-binding domain (PTB)"/>
    <property type="match status" value="1"/>
</dbReference>
<comment type="caution">
    <text evidence="4">The sequence shown here is derived from an EMBL/GenBank/DDBJ whole genome shotgun (WGS) entry which is preliminary data.</text>
</comment>
<dbReference type="GO" id="GO:0045595">
    <property type="term" value="P:regulation of cell differentiation"/>
    <property type="evidence" value="ECO:0007669"/>
    <property type="project" value="TreeGrafter"/>
</dbReference>
<keyword evidence="2" id="KW-0472">Membrane</keyword>
<dbReference type="InterPro" id="IPR039680">
    <property type="entry name" value="PLEKHB1/2"/>
</dbReference>
<dbReference type="Proteomes" id="UP001174909">
    <property type="component" value="Unassembled WGS sequence"/>
</dbReference>
<name>A0AA35SSP8_GEOBA</name>